<dbReference type="EMBL" id="SNVV01000008">
    <property type="protein sequence ID" value="TDN50803.1"/>
    <property type="molecule type" value="Genomic_DNA"/>
</dbReference>
<gene>
    <name evidence="2" type="ORF">C7389_10846</name>
</gene>
<evidence type="ECO:0000313" key="3">
    <source>
        <dbReference type="Proteomes" id="UP000295129"/>
    </source>
</evidence>
<evidence type="ECO:0000313" key="2">
    <source>
        <dbReference type="EMBL" id="TDN50803.1"/>
    </source>
</evidence>
<protein>
    <submittedName>
        <fullName evidence="2">Uncharacterized protein</fullName>
    </submittedName>
</protein>
<dbReference type="Proteomes" id="UP000295129">
    <property type="component" value="Unassembled WGS sequence"/>
</dbReference>
<sequence length="221" mass="24662">MDQVLRDPIWQFIGVLTSMLALVVAVLAIRYQQQRKALGYHLSFDSPVFYLFNKALRDRLVVTLDGNPVSGLSTREVSFFNLGNTPITPADFVEPLSVKFEDELRVLGVAVSDAHPENLGASVSNAGNTFVVSPVLLNPGDEFVLQFLVEEDREKYSDSPMVSGRIAGVQRLEARSSRPRARYRIEYYGFRAVRAAPYFVLGIIASWGASLVYRWIDATAK</sequence>
<organism evidence="2 3">
    <name type="scientific">Azoarcus indigens</name>
    <dbReference type="NCBI Taxonomy" id="29545"/>
    <lineage>
        <taxon>Bacteria</taxon>
        <taxon>Pseudomonadati</taxon>
        <taxon>Pseudomonadota</taxon>
        <taxon>Betaproteobacteria</taxon>
        <taxon>Rhodocyclales</taxon>
        <taxon>Zoogloeaceae</taxon>
        <taxon>Azoarcus</taxon>
    </lineage>
</organism>
<keyword evidence="1" id="KW-0472">Membrane</keyword>
<feature type="transmembrane region" description="Helical" evidence="1">
    <location>
        <begin position="12"/>
        <end position="31"/>
    </location>
</feature>
<keyword evidence="1" id="KW-0812">Transmembrane</keyword>
<proteinExistence type="predicted"/>
<dbReference type="AlphaFoldDB" id="A0A4R6DZK8"/>
<feature type="transmembrane region" description="Helical" evidence="1">
    <location>
        <begin position="195"/>
        <end position="216"/>
    </location>
</feature>
<keyword evidence="3" id="KW-1185">Reference proteome</keyword>
<name>A0A4R6DZK8_9RHOO</name>
<keyword evidence="1" id="KW-1133">Transmembrane helix</keyword>
<reference evidence="2 3" key="1">
    <citation type="submission" date="2019-03" db="EMBL/GenBank/DDBJ databases">
        <title>Genomic Encyclopedia of Type Strains, Phase IV (KMG-IV): sequencing the most valuable type-strain genomes for metagenomic binning, comparative biology and taxonomic classification.</title>
        <authorList>
            <person name="Goeker M."/>
        </authorList>
    </citation>
    <scope>NUCLEOTIDE SEQUENCE [LARGE SCALE GENOMIC DNA]</scope>
    <source>
        <strain evidence="2 3">DSM 12121</strain>
    </source>
</reference>
<comment type="caution">
    <text evidence="2">The sequence shown here is derived from an EMBL/GenBank/DDBJ whole genome shotgun (WGS) entry which is preliminary data.</text>
</comment>
<evidence type="ECO:0000256" key="1">
    <source>
        <dbReference type="SAM" id="Phobius"/>
    </source>
</evidence>
<accession>A0A4R6DZK8</accession>